<evidence type="ECO:0000313" key="1">
    <source>
        <dbReference type="EMBL" id="SHH13113.1"/>
    </source>
</evidence>
<keyword evidence="2" id="KW-1185">Reference proteome</keyword>
<dbReference type="RefSeq" id="WP_072776765.1">
    <property type="nucleotide sequence ID" value="NZ_FQXC01000002.1"/>
</dbReference>
<organism evidence="1 2">
    <name type="scientific">Marivita hallyeonensis</name>
    <dbReference type="NCBI Taxonomy" id="996342"/>
    <lineage>
        <taxon>Bacteria</taxon>
        <taxon>Pseudomonadati</taxon>
        <taxon>Pseudomonadota</taxon>
        <taxon>Alphaproteobacteria</taxon>
        <taxon>Rhodobacterales</taxon>
        <taxon>Roseobacteraceae</taxon>
        <taxon>Marivita</taxon>
    </lineage>
</organism>
<protein>
    <submittedName>
        <fullName evidence="1">Uncharacterized protein</fullName>
    </submittedName>
</protein>
<gene>
    <name evidence="1" type="ORF">SAMN05443551_1347</name>
</gene>
<dbReference type="AlphaFoldDB" id="A0A1M5QHZ7"/>
<dbReference type="EMBL" id="FQXC01000002">
    <property type="protein sequence ID" value="SHH13113.1"/>
    <property type="molecule type" value="Genomic_DNA"/>
</dbReference>
<name>A0A1M5QHZ7_9RHOB</name>
<accession>A0A1M5QHZ7</accession>
<proteinExistence type="predicted"/>
<sequence>MPVEYQVFRDTPAVAHYAPYGLGDLVFTTFYFRVPNGLVTNSNRRRPVMHANVTNKGGVTFRATLNGVLLVSRSLGRNSNVFVSEVFDWRTVVPDGAQPGDELAFRFSGDHNLRLSDAVIWYHVE</sequence>
<evidence type="ECO:0000313" key="2">
    <source>
        <dbReference type="Proteomes" id="UP000184221"/>
    </source>
</evidence>
<dbReference type="STRING" id="996342.SAMN05443551_1347"/>
<reference evidence="1 2" key="1">
    <citation type="submission" date="2016-11" db="EMBL/GenBank/DDBJ databases">
        <authorList>
            <person name="Jaros S."/>
            <person name="Januszkiewicz K."/>
            <person name="Wedrychowicz H."/>
        </authorList>
    </citation>
    <scope>NUCLEOTIDE SEQUENCE [LARGE SCALE GENOMIC DNA]</scope>
    <source>
        <strain evidence="1 2">DSM 29431</strain>
    </source>
</reference>
<dbReference type="Proteomes" id="UP000184221">
    <property type="component" value="Unassembled WGS sequence"/>
</dbReference>